<comment type="caution">
    <text evidence="1">The sequence shown here is derived from an EMBL/GenBank/DDBJ whole genome shotgun (WGS) entry which is preliminary data.</text>
</comment>
<name>R0BPX3_9FIRM</name>
<accession>R0BPX3</accession>
<organism evidence="1 2">
    <name type="scientific">Enterocloster bolteae 90A9</name>
    <dbReference type="NCBI Taxonomy" id="997894"/>
    <lineage>
        <taxon>Bacteria</taxon>
        <taxon>Bacillati</taxon>
        <taxon>Bacillota</taxon>
        <taxon>Clostridia</taxon>
        <taxon>Lachnospirales</taxon>
        <taxon>Lachnospiraceae</taxon>
        <taxon>Enterocloster</taxon>
    </lineage>
</organism>
<dbReference type="Gene3D" id="1.10.1220.10">
    <property type="entry name" value="Met repressor-like"/>
    <property type="match status" value="1"/>
</dbReference>
<keyword evidence="2" id="KW-1185">Reference proteome</keyword>
<dbReference type="GeneID" id="44663939"/>
<dbReference type="EMBL" id="AGYH01000018">
    <property type="protein sequence ID" value="ENZ46959.1"/>
    <property type="molecule type" value="Genomic_DNA"/>
</dbReference>
<protein>
    <submittedName>
        <fullName evidence="1">Uncharacterized protein</fullName>
    </submittedName>
</protein>
<dbReference type="GO" id="GO:0006355">
    <property type="term" value="P:regulation of DNA-templated transcription"/>
    <property type="evidence" value="ECO:0007669"/>
    <property type="project" value="InterPro"/>
</dbReference>
<dbReference type="SUPFAM" id="SSF47598">
    <property type="entry name" value="Ribbon-helix-helix"/>
    <property type="match status" value="1"/>
</dbReference>
<reference evidence="1 2" key="1">
    <citation type="submission" date="2013-01" db="EMBL/GenBank/DDBJ databases">
        <title>The Genome Sequence of Clostridium bolteae 90A9.</title>
        <authorList>
            <consortium name="The Broad Institute Genome Sequencing Platform"/>
            <person name="Earl A."/>
            <person name="Ward D."/>
            <person name="Feldgarden M."/>
            <person name="Gevers D."/>
            <person name="Courvalin P."/>
            <person name="Lambert T."/>
            <person name="Walker B."/>
            <person name="Young S.K."/>
            <person name="Zeng Q."/>
            <person name="Gargeya S."/>
            <person name="Fitzgerald M."/>
            <person name="Haas B."/>
            <person name="Abouelleil A."/>
            <person name="Alvarado L."/>
            <person name="Arachchi H.M."/>
            <person name="Berlin A.M."/>
            <person name="Chapman S.B."/>
            <person name="Dewar J."/>
            <person name="Goldberg J."/>
            <person name="Griggs A."/>
            <person name="Gujja S."/>
            <person name="Hansen M."/>
            <person name="Howarth C."/>
            <person name="Imamovic A."/>
            <person name="Larimer J."/>
            <person name="McCowan C."/>
            <person name="Murphy C."/>
            <person name="Neiman D."/>
            <person name="Pearson M."/>
            <person name="Priest M."/>
            <person name="Roberts A."/>
            <person name="Saif S."/>
            <person name="Shea T."/>
            <person name="Sisk P."/>
            <person name="Sykes S."/>
            <person name="Wortman J."/>
            <person name="Nusbaum C."/>
            <person name="Birren B."/>
        </authorList>
    </citation>
    <scope>NUCLEOTIDE SEQUENCE [LARGE SCALE GENOMIC DNA]</scope>
    <source>
        <strain evidence="1 2">90A9</strain>
    </source>
</reference>
<dbReference type="InterPro" id="IPR010985">
    <property type="entry name" value="Ribbon_hlx_hlx"/>
</dbReference>
<evidence type="ECO:0000313" key="1">
    <source>
        <dbReference type="EMBL" id="ENZ46959.1"/>
    </source>
</evidence>
<dbReference type="RefSeq" id="WP_002578127.1">
    <property type="nucleotide sequence ID" value="NZ_KB851182.1"/>
</dbReference>
<sequence>MKRLGIVVDNELHKELRHYAVNQDKTITDIIVGLVKKELELKKEQTH</sequence>
<dbReference type="Proteomes" id="UP000013126">
    <property type="component" value="Unassembled WGS sequence"/>
</dbReference>
<proteinExistence type="predicted"/>
<dbReference type="AlphaFoldDB" id="R0BPX3"/>
<evidence type="ECO:0000313" key="2">
    <source>
        <dbReference type="Proteomes" id="UP000013126"/>
    </source>
</evidence>
<gene>
    <name evidence="1" type="ORF">HMPREF1085_05554</name>
</gene>
<dbReference type="InterPro" id="IPR013321">
    <property type="entry name" value="Arc_rbn_hlx_hlx"/>
</dbReference>
<dbReference type="HOGENOM" id="CLU_216759_0_0_9"/>